<feature type="region of interest" description="Disordered" evidence="1">
    <location>
        <begin position="1"/>
        <end position="21"/>
    </location>
</feature>
<evidence type="ECO:0000313" key="2">
    <source>
        <dbReference type="EMBL" id="KND86852.1"/>
    </source>
</evidence>
<dbReference type="AlphaFoldDB" id="A0A0L0MYC5"/>
<gene>
    <name evidence="2" type="ORF">TOPH_08489</name>
</gene>
<feature type="non-terminal residue" evidence="2">
    <location>
        <position position="98"/>
    </location>
</feature>
<feature type="region of interest" description="Disordered" evidence="1">
    <location>
        <begin position="77"/>
        <end position="98"/>
    </location>
</feature>
<dbReference type="EMBL" id="LFRF01000047">
    <property type="protein sequence ID" value="KND86852.1"/>
    <property type="molecule type" value="Genomic_DNA"/>
</dbReference>
<reference evidence="2 3" key="1">
    <citation type="journal article" date="2015" name="BMC Genomics">
        <title>The genome of the truffle-parasite Tolypocladium ophioglossoides and the evolution of antifungal peptaibiotics.</title>
        <authorList>
            <person name="Quandt C.A."/>
            <person name="Bushley K.E."/>
            <person name="Spatafora J.W."/>
        </authorList>
    </citation>
    <scope>NUCLEOTIDE SEQUENCE [LARGE SCALE GENOMIC DNA]</scope>
    <source>
        <strain evidence="2 3">CBS 100239</strain>
    </source>
</reference>
<sequence length="98" mass="10574">GRVDAARGAPAPQPAVFGSNFGRATADDASYPAQNPSLWLTPTNPMVVAPNFYKRGLPSHRSNRFEHRDAPHRLFKGTLIDSGAPTSPPAILSLRPRD</sequence>
<dbReference type="OrthoDB" id="10544205at2759"/>
<proteinExistence type="predicted"/>
<keyword evidence="3" id="KW-1185">Reference proteome</keyword>
<dbReference type="Proteomes" id="UP000036947">
    <property type="component" value="Unassembled WGS sequence"/>
</dbReference>
<name>A0A0L0MYC5_TOLOC</name>
<feature type="non-terminal residue" evidence="2">
    <location>
        <position position="1"/>
    </location>
</feature>
<evidence type="ECO:0000256" key="1">
    <source>
        <dbReference type="SAM" id="MobiDB-lite"/>
    </source>
</evidence>
<accession>A0A0L0MYC5</accession>
<evidence type="ECO:0000313" key="3">
    <source>
        <dbReference type="Proteomes" id="UP000036947"/>
    </source>
</evidence>
<comment type="caution">
    <text evidence="2">The sequence shown here is derived from an EMBL/GenBank/DDBJ whole genome shotgun (WGS) entry which is preliminary data.</text>
</comment>
<protein>
    <submittedName>
        <fullName evidence="2">Uncharacterized protein</fullName>
    </submittedName>
</protein>
<organism evidence="2 3">
    <name type="scientific">Tolypocladium ophioglossoides (strain CBS 100239)</name>
    <name type="common">Snaketongue truffleclub</name>
    <name type="synonym">Elaphocordyceps ophioglossoides</name>
    <dbReference type="NCBI Taxonomy" id="1163406"/>
    <lineage>
        <taxon>Eukaryota</taxon>
        <taxon>Fungi</taxon>
        <taxon>Dikarya</taxon>
        <taxon>Ascomycota</taxon>
        <taxon>Pezizomycotina</taxon>
        <taxon>Sordariomycetes</taxon>
        <taxon>Hypocreomycetidae</taxon>
        <taxon>Hypocreales</taxon>
        <taxon>Ophiocordycipitaceae</taxon>
        <taxon>Tolypocladium</taxon>
    </lineage>
</organism>